<dbReference type="GO" id="GO:0005886">
    <property type="term" value="C:plasma membrane"/>
    <property type="evidence" value="ECO:0007669"/>
    <property type="project" value="TreeGrafter"/>
</dbReference>
<feature type="transmembrane region" description="Helical" evidence="5">
    <location>
        <begin position="560"/>
        <end position="579"/>
    </location>
</feature>
<organism evidence="6 7">
    <name type="scientific">Quercus suber</name>
    <name type="common">Cork oak</name>
    <dbReference type="NCBI Taxonomy" id="58331"/>
    <lineage>
        <taxon>Eukaryota</taxon>
        <taxon>Viridiplantae</taxon>
        <taxon>Streptophyta</taxon>
        <taxon>Embryophyta</taxon>
        <taxon>Tracheophyta</taxon>
        <taxon>Spermatophyta</taxon>
        <taxon>Magnoliopsida</taxon>
        <taxon>eudicotyledons</taxon>
        <taxon>Gunneridae</taxon>
        <taxon>Pentapetalae</taxon>
        <taxon>rosids</taxon>
        <taxon>fabids</taxon>
        <taxon>Fagales</taxon>
        <taxon>Fagaceae</taxon>
        <taxon>Quercus</taxon>
    </lineage>
</organism>
<feature type="transmembrane region" description="Helical" evidence="5">
    <location>
        <begin position="354"/>
        <end position="376"/>
    </location>
</feature>
<comment type="subcellular location">
    <subcellularLocation>
        <location evidence="1">Membrane</location>
        <topology evidence="1">Multi-pass membrane protein</topology>
    </subcellularLocation>
</comment>
<comment type="caution">
    <text evidence="6">The sequence shown here is derived from an EMBL/GenBank/DDBJ whole genome shotgun (WGS) entry which is preliminary data.</text>
</comment>
<sequence>VIGISLPVLLARYFQGKPLYDKAVLLIKCFAAGVILSTSLVHVLPDAFDALSDCQVASQHPWKDYPFSGLVTLIGALTALLVDITATSHVEDGHGHGHSKSYVPVGTHDQENEKKLCGGELRNESVEMVVQVVNEQERVDEVVKQKQRLVSQVLEIGIIFHSVIIGVTMGMSQNQCTIRPLVAALAFHQIFEGMGLGGCIAQGSDSEIPLVLGLLQCQKHVIHGNGSTFLLLALAVGVGVGVGVGIQIRTPLVLVSVLSVNSCGSVFVLLGVVGLGFEEAGFSFGTTAYMCFMFSVTTPMGIVLGMILFTVTGYDDSSPKALIMEGLLGSFSSGISLPVLLARYFQGKPLYDKAVLLIKCFAAGVILSTSLVHVLPDAFDALSDCQVASQHPWKDYPFSGLVTLIGALTALLVDITATSHVEDGHGHGHSKSYVPVGTHDQENEKKLCGGELRNESVEMVVQVVNEQERVDEVVKQKQRLVSQVLEIGIIFHSVIIGVTMGMSQNQCTIRPLVAALAFHQIFEGMGLGGCIAQGSDSEIPLVLGLLQCQKHVIHGNGSTFLLLALAVGVGVGVGVGIQIRTPLVLVSVLSVNSCGSVFVLLGVVGLGFEEAGFSFGTTAYMCFMFSVTTPMGIVLGMILFTVTGYDDSSPKALIMEGLLGSFSSGILIYMGLVDLIAVDFFHNKMMTSNLWLKKASYIALILGSTSMSILALWA</sequence>
<feature type="transmembrane region" description="Helical" evidence="5">
    <location>
        <begin position="289"/>
        <end position="309"/>
    </location>
</feature>
<name>A0AAW0LFW6_QUESU</name>
<accession>A0AAW0LFW6</accession>
<evidence type="ECO:0000256" key="2">
    <source>
        <dbReference type="ARBA" id="ARBA00022692"/>
    </source>
</evidence>
<evidence type="ECO:0000256" key="4">
    <source>
        <dbReference type="ARBA" id="ARBA00023136"/>
    </source>
</evidence>
<reference evidence="6 7" key="1">
    <citation type="journal article" date="2018" name="Sci. Data">
        <title>The draft genome sequence of cork oak.</title>
        <authorList>
            <person name="Ramos A.M."/>
            <person name="Usie A."/>
            <person name="Barbosa P."/>
            <person name="Barros P.M."/>
            <person name="Capote T."/>
            <person name="Chaves I."/>
            <person name="Simoes F."/>
            <person name="Abreu I."/>
            <person name="Carrasquinho I."/>
            <person name="Faro C."/>
            <person name="Guimaraes J.B."/>
            <person name="Mendonca D."/>
            <person name="Nobrega F."/>
            <person name="Rodrigues L."/>
            <person name="Saibo N.J.M."/>
            <person name="Varela M.C."/>
            <person name="Egas C."/>
            <person name="Matos J."/>
            <person name="Miguel C.M."/>
            <person name="Oliveira M.M."/>
            <person name="Ricardo C.P."/>
            <person name="Goncalves S."/>
        </authorList>
    </citation>
    <scope>NUCLEOTIDE SEQUENCE [LARGE SCALE GENOMIC DNA]</scope>
    <source>
        <strain evidence="7">cv. HL8</strain>
    </source>
</reference>
<evidence type="ECO:0000256" key="5">
    <source>
        <dbReference type="SAM" id="Phobius"/>
    </source>
</evidence>
<feature type="transmembrane region" description="Helical" evidence="5">
    <location>
        <begin position="321"/>
        <end position="342"/>
    </location>
</feature>
<evidence type="ECO:0000256" key="3">
    <source>
        <dbReference type="ARBA" id="ARBA00022989"/>
    </source>
</evidence>
<feature type="transmembrane region" description="Helical" evidence="5">
    <location>
        <begin position="254"/>
        <end position="277"/>
    </location>
</feature>
<dbReference type="Proteomes" id="UP000237347">
    <property type="component" value="Unassembled WGS sequence"/>
</dbReference>
<feature type="transmembrane region" description="Helical" evidence="5">
    <location>
        <begin position="65"/>
        <end position="82"/>
    </location>
</feature>
<feature type="non-terminal residue" evidence="6">
    <location>
        <position position="1"/>
    </location>
</feature>
<feature type="transmembrane region" description="Helical" evidence="5">
    <location>
        <begin position="620"/>
        <end position="642"/>
    </location>
</feature>
<feature type="transmembrane region" description="Helical" evidence="5">
    <location>
        <begin position="585"/>
        <end position="608"/>
    </location>
</feature>
<keyword evidence="3 5" id="KW-1133">Transmembrane helix</keyword>
<dbReference type="PANTHER" id="PTHR11040:SF26">
    <property type="entry name" value="ZINC TRANSPORTER 6, CHLOROPLASTIC"/>
    <property type="match status" value="1"/>
</dbReference>
<dbReference type="AlphaFoldDB" id="A0AAW0LFW6"/>
<evidence type="ECO:0000256" key="1">
    <source>
        <dbReference type="ARBA" id="ARBA00004141"/>
    </source>
</evidence>
<protein>
    <submittedName>
        <fullName evidence="6">Zinc transporter 6</fullName>
    </submittedName>
</protein>
<dbReference type="Pfam" id="PF02535">
    <property type="entry name" value="Zip"/>
    <property type="match status" value="3"/>
</dbReference>
<keyword evidence="4 5" id="KW-0472">Membrane</keyword>
<keyword evidence="7" id="KW-1185">Reference proteome</keyword>
<feature type="transmembrane region" description="Helical" evidence="5">
    <location>
        <begin position="23"/>
        <end position="45"/>
    </location>
</feature>
<feature type="transmembrane region" description="Helical" evidence="5">
    <location>
        <begin position="695"/>
        <end position="713"/>
    </location>
</feature>
<gene>
    <name evidence="6" type="primary">ZIP6</name>
    <name evidence="6" type="ORF">CFP56_002232</name>
</gene>
<feature type="transmembrane region" description="Helical" evidence="5">
    <location>
        <begin position="396"/>
        <end position="413"/>
    </location>
</feature>
<proteinExistence type="predicted"/>
<dbReference type="PANTHER" id="PTHR11040">
    <property type="entry name" value="ZINC/IRON TRANSPORTER"/>
    <property type="match status" value="1"/>
</dbReference>
<evidence type="ECO:0000313" key="6">
    <source>
        <dbReference type="EMBL" id="KAK7849844.1"/>
    </source>
</evidence>
<keyword evidence="2 5" id="KW-0812">Transmembrane</keyword>
<feature type="transmembrane region" description="Helical" evidence="5">
    <location>
        <begin position="229"/>
        <end position="248"/>
    </location>
</feature>
<dbReference type="EMBL" id="PKMF04000108">
    <property type="protein sequence ID" value="KAK7849844.1"/>
    <property type="molecule type" value="Genomic_DNA"/>
</dbReference>
<dbReference type="InterPro" id="IPR003689">
    <property type="entry name" value="ZIP"/>
</dbReference>
<evidence type="ECO:0000313" key="7">
    <source>
        <dbReference type="Proteomes" id="UP000237347"/>
    </source>
</evidence>
<feature type="transmembrane region" description="Helical" evidence="5">
    <location>
        <begin position="662"/>
        <end position="683"/>
    </location>
</feature>
<dbReference type="GO" id="GO:0005385">
    <property type="term" value="F:zinc ion transmembrane transporter activity"/>
    <property type="evidence" value="ECO:0007669"/>
    <property type="project" value="TreeGrafter"/>
</dbReference>